<dbReference type="GO" id="GO:0015137">
    <property type="term" value="F:citrate transmembrane transporter activity"/>
    <property type="evidence" value="ECO:0007669"/>
    <property type="project" value="TreeGrafter"/>
</dbReference>
<keyword evidence="6 7" id="KW-0472">Membrane</keyword>
<comment type="caution">
    <text evidence="8">The sequence shown here is derived from an EMBL/GenBank/DDBJ whole genome shotgun (WGS) entry which is preliminary data.</text>
</comment>
<accession>A0A922HQE3</accession>
<dbReference type="PANTHER" id="PTHR10283">
    <property type="entry name" value="SOLUTE CARRIER FAMILY 13 MEMBER"/>
    <property type="match status" value="1"/>
</dbReference>
<feature type="transmembrane region" description="Helical" evidence="7">
    <location>
        <begin position="376"/>
        <end position="395"/>
    </location>
</feature>
<dbReference type="InterPro" id="IPR031312">
    <property type="entry name" value="Na/sul_symport_CS"/>
</dbReference>
<evidence type="ECO:0000256" key="1">
    <source>
        <dbReference type="ARBA" id="ARBA00004141"/>
    </source>
</evidence>
<feature type="transmembrane region" description="Helical" evidence="7">
    <location>
        <begin position="203"/>
        <end position="221"/>
    </location>
</feature>
<evidence type="ECO:0000313" key="8">
    <source>
        <dbReference type="EMBL" id="KAH9497793.1"/>
    </source>
</evidence>
<gene>
    <name evidence="8" type="ORF">DERF_013752</name>
</gene>
<dbReference type="PANTHER" id="PTHR10283:SF82">
    <property type="entry name" value="SOLUTE CARRIER FAMILY 13 MEMBER 2"/>
    <property type="match status" value="1"/>
</dbReference>
<name>A0A922HQE3_DERFA</name>
<organism evidence="8 9">
    <name type="scientific">Dermatophagoides farinae</name>
    <name type="common">American house dust mite</name>
    <dbReference type="NCBI Taxonomy" id="6954"/>
    <lineage>
        <taxon>Eukaryota</taxon>
        <taxon>Metazoa</taxon>
        <taxon>Ecdysozoa</taxon>
        <taxon>Arthropoda</taxon>
        <taxon>Chelicerata</taxon>
        <taxon>Arachnida</taxon>
        <taxon>Acari</taxon>
        <taxon>Acariformes</taxon>
        <taxon>Sarcoptiformes</taxon>
        <taxon>Astigmata</taxon>
        <taxon>Psoroptidia</taxon>
        <taxon>Analgoidea</taxon>
        <taxon>Pyroglyphidae</taxon>
        <taxon>Dermatophagoidinae</taxon>
        <taxon>Dermatophagoides</taxon>
    </lineage>
</organism>
<comment type="subcellular location">
    <subcellularLocation>
        <location evidence="1">Membrane</location>
        <topology evidence="1">Multi-pass membrane protein</topology>
    </subcellularLocation>
</comment>
<evidence type="ECO:0000256" key="4">
    <source>
        <dbReference type="ARBA" id="ARBA00022692"/>
    </source>
</evidence>
<reference evidence="8" key="1">
    <citation type="submission" date="2013-05" db="EMBL/GenBank/DDBJ databases">
        <authorList>
            <person name="Yim A.K.Y."/>
            <person name="Chan T.F."/>
            <person name="Ji K.M."/>
            <person name="Liu X.Y."/>
            <person name="Zhou J.W."/>
            <person name="Li R.Q."/>
            <person name="Yang K.Y."/>
            <person name="Li J."/>
            <person name="Li M."/>
            <person name="Law P.T.W."/>
            <person name="Wu Y.L."/>
            <person name="Cai Z.L."/>
            <person name="Qin H."/>
            <person name="Bao Y."/>
            <person name="Leung R.K.K."/>
            <person name="Ng P.K.S."/>
            <person name="Zou J."/>
            <person name="Zhong X.J."/>
            <person name="Ran P.X."/>
            <person name="Zhong N.S."/>
            <person name="Liu Z.G."/>
            <person name="Tsui S.K.W."/>
        </authorList>
    </citation>
    <scope>NUCLEOTIDE SEQUENCE</scope>
    <source>
        <strain evidence="8">Derf</strain>
        <tissue evidence="8">Whole organism</tissue>
    </source>
</reference>
<keyword evidence="5 7" id="KW-1133">Transmembrane helix</keyword>
<feature type="transmembrane region" description="Helical" evidence="7">
    <location>
        <begin position="108"/>
        <end position="130"/>
    </location>
</feature>
<feature type="transmembrane region" description="Helical" evidence="7">
    <location>
        <begin position="12"/>
        <end position="30"/>
    </location>
</feature>
<dbReference type="Proteomes" id="UP000790347">
    <property type="component" value="Unassembled WGS sequence"/>
</dbReference>
<keyword evidence="9" id="KW-1185">Reference proteome</keyword>
<dbReference type="EMBL" id="ASGP02000007">
    <property type="protein sequence ID" value="KAH9497793.1"/>
    <property type="molecule type" value="Genomic_DNA"/>
</dbReference>
<evidence type="ECO:0000256" key="7">
    <source>
        <dbReference type="SAM" id="Phobius"/>
    </source>
</evidence>
<dbReference type="GO" id="GO:0005886">
    <property type="term" value="C:plasma membrane"/>
    <property type="evidence" value="ECO:0007669"/>
    <property type="project" value="TreeGrafter"/>
</dbReference>
<protein>
    <submittedName>
        <fullName evidence="8">Uncharacterized protein</fullName>
    </submittedName>
</protein>
<dbReference type="AlphaFoldDB" id="A0A922HQE3"/>
<feature type="transmembrane region" description="Helical" evidence="7">
    <location>
        <begin position="415"/>
        <end position="445"/>
    </location>
</feature>
<feature type="transmembrane region" description="Helical" evidence="7">
    <location>
        <begin position="496"/>
        <end position="519"/>
    </location>
</feature>
<evidence type="ECO:0000256" key="5">
    <source>
        <dbReference type="ARBA" id="ARBA00022989"/>
    </source>
</evidence>
<evidence type="ECO:0000256" key="3">
    <source>
        <dbReference type="ARBA" id="ARBA00022448"/>
    </source>
</evidence>
<evidence type="ECO:0000313" key="9">
    <source>
        <dbReference type="Proteomes" id="UP000790347"/>
    </source>
</evidence>
<feature type="transmembrane region" description="Helical" evidence="7">
    <location>
        <begin position="298"/>
        <end position="319"/>
    </location>
</feature>
<evidence type="ECO:0000256" key="6">
    <source>
        <dbReference type="ARBA" id="ARBA00023136"/>
    </source>
</evidence>
<feature type="transmembrane region" description="Helical" evidence="7">
    <location>
        <begin position="339"/>
        <end position="356"/>
    </location>
</feature>
<reference evidence="8" key="2">
    <citation type="journal article" date="2022" name="Res Sq">
        <title>Comparative Genomics Reveals Insights into the Divergent Evolution of Astigmatic Mites and Household Pest Adaptations.</title>
        <authorList>
            <person name="Xiong Q."/>
            <person name="Wan A.T.-Y."/>
            <person name="Liu X.-Y."/>
            <person name="Fung C.S.-H."/>
            <person name="Xiao X."/>
            <person name="Malainual N."/>
            <person name="Hou J."/>
            <person name="Wang L."/>
            <person name="Wang M."/>
            <person name="Yang K."/>
            <person name="Cui Y."/>
            <person name="Leung E."/>
            <person name="Nong W."/>
            <person name="Shin S.-K."/>
            <person name="Au S."/>
            <person name="Jeong K.Y."/>
            <person name="Chew F.T."/>
            <person name="Hui J."/>
            <person name="Leung T.F."/>
            <person name="Tungtrongchitr A."/>
            <person name="Zhong N."/>
            <person name="Liu Z."/>
            <person name="Tsui S."/>
        </authorList>
    </citation>
    <scope>NUCLEOTIDE SEQUENCE</scope>
    <source>
        <strain evidence="8">Derf</strain>
        <tissue evidence="8">Whole organism</tissue>
    </source>
</reference>
<dbReference type="PROSITE" id="PS01271">
    <property type="entry name" value="NA_SULFATE"/>
    <property type="match status" value="1"/>
</dbReference>
<evidence type="ECO:0000256" key="2">
    <source>
        <dbReference type="ARBA" id="ARBA00006772"/>
    </source>
</evidence>
<dbReference type="GO" id="GO:0015141">
    <property type="term" value="F:succinate transmembrane transporter activity"/>
    <property type="evidence" value="ECO:0007669"/>
    <property type="project" value="TreeGrafter"/>
</dbReference>
<keyword evidence="3" id="KW-0813">Transport</keyword>
<sequence length="539" mass="60209">MLPNILVRCKDGLILLLTPLLLSPLLWLNYHSTESRCAFVVLLMIIYWIFQPIPLAVTALIPVALFPLFGLATTEKACEPYLKSTNMLFMASLIIAIAMEKSGFHKRIAFRVLIFIGNDLRSIFAGFMFVTMFLGIWIINTAATAMILPIADVVVNEIFNNYREKNPELEMINGNPTIEIQRSDVIRKYSKKISPELDYIRRLLYICIAFSATIGGTSTLTSNGPNLVFQFVLDQFYGNVPDVDYTKWLLFCLPATILSVFLSWCYITMIYLRPRINAQIKNTSTTALMQKYNELGSITFHEIAVCITFVVLIILWMFRDPQFLTGWARMLGHDIIPKDTTPAILMVILLFCIPSNPFGPFPSESLLDWKFAQSKLAWGVILLRGGGFAMADAAMSSGLTRLIGEQLVKINELPFWSIVVIISLTASFTTELASNSAIASVFLPISGQIALFLNKNPLFFIIPVTLSCSYAFVLPVGTPANALVASHAKLKPFDTVLPGFVTKMICITIMFCNLFILGVPMFSLDSLPMWANTTSLETI</sequence>
<keyword evidence="4 7" id="KW-0812">Transmembrane</keyword>
<feature type="transmembrane region" description="Helical" evidence="7">
    <location>
        <begin position="457"/>
        <end position="476"/>
    </location>
</feature>
<comment type="similarity">
    <text evidence="2">Belongs to the SLC13A/DASS transporter (TC 2.A.47) family. NADC subfamily.</text>
</comment>
<proteinExistence type="inferred from homology"/>
<dbReference type="InterPro" id="IPR001898">
    <property type="entry name" value="SLC13A/DASS"/>
</dbReference>
<feature type="transmembrane region" description="Helical" evidence="7">
    <location>
        <begin position="248"/>
        <end position="272"/>
    </location>
</feature>
<feature type="transmembrane region" description="Helical" evidence="7">
    <location>
        <begin position="37"/>
        <end position="61"/>
    </location>
</feature>
<feature type="transmembrane region" description="Helical" evidence="7">
    <location>
        <begin position="136"/>
        <end position="155"/>
    </location>
</feature>
<dbReference type="Pfam" id="PF00939">
    <property type="entry name" value="Na_sulph_symp"/>
    <property type="match status" value="1"/>
</dbReference>